<dbReference type="Proteomes" id="UP000018050">
    <property type="component" value="Unassembled WGS sequence"/>
</dbReference>
<evidence type="ECO:0000313" key="4">
    <source>
        <dbReference type="EMBL" id="CDI81420.1"/>
    </source>
</evidence>
<keyword evidence="1" id="KW-0862">Zinc</keyword>
<dbReference type="SMART" id="SM00343">
    <property type="entry name" value="ZnF_C2HC"/>
    <property type="match status" value="2"/>
</dbReference>
<gene>
    <name evidence="4" type="ORF">EAH_00021610</name>
</gene>
<dbReference type="EMBL" id="HG671633">
    <property type="protein sequence ID" value="CDI81420.1"/>
    <property type="molecule type" value="Genomic_DNA"/>
</dbReference>
<dbReference type="VEuPathDB" id="ToxoDB:EAH_00021610"/>
<keyword evidence="1" id="KW-0863">Zinc-finger</keyword>
<organism evidence="4 5">
    <name type="scientific">Eimeria acervulina</name>
    <name type="common">Coccidian parasite</name>
    <dbReference type="NCBI Taxonomy" id="5801"/>
    <lineage>
        <taxon>Eukaryota</taxon>
        <taxon>Sar</taxon>
        <taxon>Alveolata</taxon>
        <taxon>Apicomplexa</taxon>
        <taxon>Conoidasida</taxon>
        <taxon>Coccidia</taxon>
        <taxon>Eucoccidiorida</taxon>
        <taxon>Eimeriorina</taxon>
        <taxon>Eimeriidae</taxon>
        <taxon>Eimeria</taxon>
    </lineage>
</organism>
<dbReference type="GeneID" id="25270231"/>
<name>U6GMK8_EIMAC</name>
<evidence type="ECO:0000313" key="5">
    <source>
        <dbReference type="Proteomes" id="UP000018050"/>
    </source>
</evidence>
<dbReference type="Pfam" id="PF00098">
    <property type="entry name" value="zf-CCHC"/>
    <property type="match status" value="2"/>
</dbReference>
<dbReference type="InterPro" id="IPR001878">
    <property type="entry name" value="Znf_CCHC"/>
</dbReference>
<dbReference type="SUPFAM" id="SSF57756">
    <property type="entry name" value="Retrovirus zinc finger-like domains"/>
    <property type="match status" value="1"/>
</dbReference>
<proteinExistence type="predicted"/>
<dbReference type="OrthoDB" id="345629at2759"/>
<dbReference type="InterPro" id="IPR036875">
    <property type="entry name" value="Znf_CCHC_sf"/>
</dbReference>
<sequence>MEPQGEQSEEIAELKRQIEWLQDCLYQMNEQRSATPAPSIPREMGNNMEPFLTLIERRFRKMGLPPELWGDELGKYIDEDALRCWTELQRSGTDMTDWSLVKQELIKDFCTVNRATLIYQMAANKWTGNCSAYSANFSRITARGIQLPAEDLVGYFLTNIPAELRWAVTQQGTIQFSNWRAASNALAAIAAPWGAAQDEFRRREREFQLSLAGRAAEFPRGPASTGIRRYTQASGDRTEMICFQCKGKGHTAKNCPTGDPKLRKPGETCRNCGGMSHYARECRTSGQKPIHKEQGAPVDDEGPPACRKLSAERRTAAQAPSGSREVALDTENSREVNDGASLEDSQSVTNVELPP</sequence>
<accession>U6GMK8</accession>
<evidence type="ECO:0000256" key="1">
    <source>
        <dbReference type="PROSITE-ProRule" id="PRU00047"/>
    </source>
</evidence>
<feature type="region of interest" description="Disordered" evidence="2">
    <location>
        <begin position="283"/>
        <end position="355"/>
    </location>
</feature>
<dbReference type="PROSITE" id="PS50158">
    <property type="entry name" value="ZF_CCHC"/>
    <property type="match status" value="2"/>
</dbReference>
<keyword evidence="5" id="KW-1185">Reference proteome</keyword>
<protein>
    <recommendedName>
        <fullName evidence="3">CCHC-type domain-containing protein</fullName>
    </recommendedName>
</protein>
<keyword evidence="1" id="KW-0479">Metal-binding</keyword>
<dbReference type="RefSeq" id="XP_013248847.1">
    <property type="nucleotide sequence ID" value="XM_013393393.1"/>
</dbReference>
<evidence type="ECO:0000259" key="3">
    <source>
        <dbReference type="PROSITE" id="PS50158"/>
    </source>
</evidence>
<dbReference type="GO" id="GO:0008270">
    <property type="term" value="F:zinc ion binding"/>
    <property type="evidence" value="ECO:0007669"/>
    <property type="project" value="UniProtKB-KW"/>
</dbReference>
<dbReference type="OMA" id="SHYAREC"/>
<feature type="compositionally biased region" description="Polar residues" evidence="2">
    <location>
        <begin position="343"/>
        <end position="355"/>
    </location>
</feature>
<reference evidence="4" key="1">
    <citation type="submission" date="2013-10" db="EMBL/GenBank/DDBJ databases">
        <title>Genomic analysis of the causative agents of coccidiosis in chickens.</title>
        <authorList>
            <person name="Reid A.J."/>
            <person name="Blake D."/>
            <person name="Billington K."/>
            <person name="Browne H."/>
            <person name="Dunn M."/>
            <person name="Hung S."/>
            <person name="Kawahara F."/>
            <person name="Miranda-Saavedra D."/>
            <person name="Mourier T."/>
            <person name="Nagra H."/>
            <person name="Otto T.D."/>
            <person name="Rawlings N."/>
            <person name="Sanchez A."/>
            <person name="Sanders M."/>
            <person name="Subramaniam C."/>
            <person name="Tay Y."/>
            <person name="Dear P."/>
            <person name="Doerig C."/>
            <person name="Gruber A."/>
            <person name="Parkinson J."/>
            <person name="Shirley M."/>
            <person name="Wan K.L."/>
            <person name="Berriman M."/>
            <person name="Tomley F."/>
            <person name="Pain A."/>
        </authorList>
    </citation>
    <scope>NUCLEOTIDE SEQUENCE</scope>
    <source>
        <strain evidence="4">Houghton</strain>
    </source>
</reference>
<dbReference type="AlphaFoldDB" id="U6GMK8"/>
<feature type="domain" description="CCHC-type" evidence="3">
    <location>
        <begin position="269"/>
        <end position="283"/>
    </location>
</feature>
<dbReference type="GO" id="GO:0003676">
    <property type="term" value="F:nucleic acid binding"/>
    <property type="evidence" value="ECO:0007669"/>
    <property type="project" value="InterPro"/>
</dbReference>
<feature type="domain" description="CCHC-type" evidence="3">
    <location>
        <begin position="242"/>
        <end position="256"/>
    </location>
</feature>
<dbReference type="Gene3D" id="4.10.60.10">
    <property type="entry name" value="Zinc finger, CCHC-type"/>
    <property type="match status" value="1"/>
</dbReference>
<reference evidence="4" key="2">
    <citation type="submission" date="2013-10" db="EMBL/GenBank/DDBJ databases">
        <authorList>
            <person name="Aslett M."/>
        </authorList>
    </citation>
    <scope>NUCLEOTIDE SEQUENCE</scope>
    <source>
        <strain evidence="4">Houghton</strain>
    </source>
</reference>
<evidence type="ECO:0000256" key="2">
    <source>
        <dbReference type="SAM" id="MobiDB-lite"/>
    </source>
</evidence>